<organism evidence="1 2">
    <name type="scientific">Granulicella pectinivorans</name>
    <dbReference type="NCBI Taxonomy" id="474950"/>
    <lineage>
        <taxon>Bacteria</taxon>
        <taxon>Pseudomonadati</taxon>
        <taxon>Acidobacteriota</taxon>
        <taxon>Terriglobia</taxon>
        <taxon>Terriglobales</taxon>
        <taxon>Acidobacteriaceae</taxon>
        <taxon>Granulicella</taxon>
    </lineage>
</organism>
<proteinExistence type="predicted"/>
<evidence type="ECO:0000313" key="2">
    <source>
        <dbReference type="Proteomes" id="UP000199024"/>
    </source>
</evidence>
<keyword evidence="2" id="KW-1185">Reference proteome</keyword>
<reference evidence="1 2" key="1">
    <citation type="submission" date="2016-10" db="EMBL/GenBank/DDBJ databases">
        <authorList>
            <person name="de Groot N.N."/>
        </authorList>
    </citation>
    <scope>NUCLEOTIDE SEQUENCE [LARGE SCALE GENOMIC DNA]</scope>
    <source>
        <strain evidence="1 2">DSM 21001</strain>
    </source>
</reference>
<protein>
    <submittedName>
        <fullName evidence="1">Uncharacterized protein</fullName>
    </submittedName>
</protein>
<sequence length="49" mass="5540">MVVLERVLEVCLICLFISGEETIPYIAGKSLQMNESKLKGMLIEAFHIE</sequence>
<dbReference type="Proteomes" id="UP000199024">
    <property type="component" value="Unassembled WGS sequence"/>
</dbReference>
<dbReference type="STRING" id="474950.SAMN05421771_3585"/>
<name>A0A1I6MT51_9BACT</name>
<accession>A0A1I6MT51</accession>
<gene>
    <name evidence="1" type="ORF">SAMN05421771_3585</name>
</gene>
<dbReference type="AlphaFoldDB" id="A0A1I6MT51"/>
<dbReference type="EMBL" id="FOZL01000001">
    <property type="protein sequence ID" value="SFS18865.1"/>
    <property type="molecule type" value="Genomic_DNA"/>
</dbReference>
<evidence type="ECO:0000313" key="1">
    <source>
        <dbReference type="EMBL" id="SFS18865.1"/>
    </source>
</evidence>